<dbReference type="AlphaFoldDB" id="Q4V0V3"/>
<evidence type="ECO:0000256" key="1">
    <source>
        <dbReference type="SAM" id="Phobius"/>
    </source>
</evidence>
<keyword evidence="1" id="KW-0812">Transmembrane</keyword>
<dbReference type="KEGG" id="bcz:pE33L54_0052"/>
<accession>Q4V0V3</accession>
<evidence type="ECO:0000313" key="3">
    <source>
        <dbReference type="Proteomes" id="UP000002612"/>
    </source>
</evidence>
<name>Q4V0V3_BACCZ</name>
<sequence>MLKMSVAIKLTVISSRIFRIDSSVALNIICDIMFKAITPSFLFFFLISSLIFCLLILGFSSRILSSVGCSLFSCKFVNDFQTCNKACSDNLKICATTSIAIIVYDLYSPFPYQFLYEMFNVL</sequence>
<proteinExistence type="predicted"/>
<keyword evidence="2" id="KW-0614">Plasmid</keyword>
<dbReference type="EMBL" id="CP000042">
    <property type="protein sequence ID" value="AAY60654.1"/>
    <property type="molecule type" value="Genomic_DNA"/>
</dbReference>
<geneLocation type="plasmid" evidence="2 3">
    <name>pE33L54</name>
</geneLocation>
<reference evidence="3" key="1">
    <citation type="journal article" date="2006" name="J. Bacteriol.">
        <title>Pathogenomic sequence analysis of Bacillus cereus and Bacillus thuringiensis isolates closely related to Bacillus anthracis.</title>
        <authorList>
            <person name="Han C.S."/>
            <person name="Xie G."/>
            <person name="Challacombe J.F."/>
            <person name="Altherr M.R."/>
            <person name="Bhotika S.S."/>
            <person name="Brown N."/>
            <person name="Bruce D."/>
            <person name="Campbell C.S."/>
            <person name="Campbell M.L."/>
            <person name="Chen J."/>
            <person name="Chertkov O."/>
            <person name="Cleland C."/>
            <person name="Dimitrijevic M."/>
            <person name="Doggett N.A."/>
            <person name="Fawcett J.J."/>
            <person name="Glavina T."/>
            <person name="Goodwin L.A."/>
            <person name="Green L.D."/>
            <person name="Hill K.K."/>
            <person name="Hitchcock P."/>
            <person name="Jackson P.J."/>
            <person name="Keim P."/>
            <person name="Kewalramani A.R."/>
            <person name="Longmire J."/>
            <person name="Lucas S."/>
            <person name="Malfatti S."/>
            <person name="McMurry K."/>
            <person name="Meincke L.J."/>
            <person name="Misra M."/>
            <person name="Moseman B.L."/>
            <person name="Mundt M."/>
            <person name="Munk A.C."/>
            <person name="Okinaka R.T."/>
            <person name="Parson-Quintana B."/>
            <person name="Reilly L.P."/>
            <person name="Richardson P."/>
            <person name="Robinson D.L."/>
            <person name="Rubin E."/>
            <person name="Saunders E."/>
            <person name="Tapia R."/>
            <person name="Tesmer J.G."/>
            <person name="Thayer N."/>
            <person name="Thompson L.S."/>
            <person name="Tice H."/>
            <person name="Ticknor L.O."/>
            <person name="Wills P.L."/>
            <person name="Brettin T.S."/>
            <person name="Gilna P."/>
        </authorList>
    </citation>
    <scope>NUCLEOTIDE SEQUENCE [LARGE SCALE GENOMIC DNA]</scope>
    <source>
        <strain evidence="3">ZK / E33L</strain>
        <plasmid evidence="3">pE33L54</plasmid>
    </source>
</reference>
<gene>
    <name evidence="2" type="ordered locus">pE33L54_0052</name>
</gene>
<dbReference type="Proteomes" id="UP000002612">
    <property type="component" value="Plasmid pE33L54"/>
</dbReference>
<feature type="transmembrane region" description="Helical" evidence="1">
    <location>
        <begin position="41"/>
        <end position="64"/>
    </location>
</feature>
<keyword evidence="1" id="KW-0472">Membrane</keyword>
<evidence type="ECO:0000313" key="2">
    <source>
        <dbReference type="EMBL" id="AAY60654.1"/>
    </source>
</evidence>
<protein>
    <submittedName>
        <fullName evidence="2">Uncharacterized protein</fullName>
    </submittedName>
</protein>
<keyword evidence="1" id="KW-1133">Transmembrane helix</keyword>
<organism evidence="2 3">
    <name type="scientific">Bacillus cereus (strain ZK / E33L)</name>
    <dbReference type="NCBI Taxonomy" id="288681"/>
    <lineage>
        <taxon>Bacteria</taxon>
        <taxon>Bacillati</taxon>
        <taxon>Bacillota</taxon>
        <taxon>Bacilli</taxon>
        <taxon>Bacillales</taxon>
        <taxon>Bacillaceae</taxon>
        <taxon>Bacillus</taxon>
        <taxon>Bacillus cereus group</taxon>
    </lineage>
</organism>